<feature type="non-terminal residue" evidence="5">
    <location>
        <position position="208"/>
    </location>
</feature>
<evidence type="ECO:0000259" key="4">
    <source>
        <dbReference type="Pfam" id="PF17764"/>
    </source>
</evidence>
<dbReference type="PANTHER" id="PTHR30580:SF0">
    <property type="entry name" value="PRIMOSOMAL PROTEIN N"/>
    <property type="match status" value="1"/>
</dbReference>
<dbReference type="Gene3D" id="3.40.1440.60">
    <property type="entry name" value="PriA, 3(prime) DNA-binding domain"/>
    <property type="match status" value="1"/>
</dbReference>
<sequence>MPYAEVAVNAAAPIRQTFTYRIPEGMPLVVGHAVYVPFGSRRLQGVVLEVTQTPAFADARDVEAIIDAEPMLSPERAALAGWLSDHYLAPLFDCVSLMLPPGFKRKPLTVLHPLVSPEELPGLGLTDRQRAALEFLLAGGQAEQGQLGKALRLRSIGTLVNALLLRGFIERTYELARPQVRPKVVPHLRLLVSTGEARRRARTLREEG</sequence>
<dbReference type="FunFam" id="3.40.1440.60:FF:000001">
    <property type="entry name" value="Primosomal protein N"/>
    <property type="match status" value="1"/>
</dbReference>
<dbReference type="PANTHER" id="PTHR30580">
    <property type="entry name" value="PRIMOSOMAL PROTEIN N"/>
    <property type="match status" value="1"/>
</dbReference>
<evidence type="ECO:0000256" key="1">
    <source>
        <dbReference type="ARBA" id="ARBA00022741"/>
    </source>
</evidence>
<dbReference type="GO" id="GO:0006270">
    <property type="term" value="P:DNA replication initiation"/>
    <property type="evidence" value="ECO:0007669"/>
    <property type="project" value="TreeGrafter"/>
</dbReference>
<keyword evidence="3" id="KW-0238">DNA-binding</keyword>
<proteinExistence type="predicted"/>
<dbReference type="EMBL" id="LAZR01067506">
    <property type="protein sequence ID" value="KKK51441.1"/>
    <property type="molecule type" value="Genomic_DNA"/>
</dbReference>
<dbReference type="GO" id="GO:0006302">
    <property type="term" value="P:double-strand break repair"/>
    <property type="evidence" value="ECO:0007669"/>
    <property type="project" value="TreeGrafter"/>
</dbReference>
<evidence type="ECO:0000256" key="2">
    <source>
        <dbReference type="ARBA" id="ARBA00022840"/>
    </source>
</evidence>
<keyword evidence="2" id="KW-0067">ATP-binding</keyword>
<feature type="domain" description="Primosomal protein N' 3' DNA-binding" evidence="4">
    <location>
        <begin position="5"/>
        <end position="100"/>
    </location>
</feature>
<accession>A0A0F8YTY3</accession>
<dbReference type="GO" id="GO:0005524">
    <property type="term" value="F:ATP binding"/>
    <property type="evidence" value="ECO:0007669"/>
    <property type="project" value="UniProtKB-KW"/>
</dbReference>
<dbReference type="InterPro" id="IPR042115">
    <property type="entry name" value="PriA_3primeBD_sf"/>
</dbReference>
<dbReference type="GO" id="GO:0043138">
    <property type="term" value="F:3'-5' DNA helicase activity"/>
    <property type="evidence" value="ECO:0007669"/>
    <property type="project" value="TreeGrafter"/>
</dbReference>
<name>A0A0F8YTY3_9ZZZZ</name>
<dbReference type="InterPro" id="IPR041222">
    <property type="entry name" value="PriA_3primeBD"/>
</dbReference>
<reference evidence="5" key="1">
    <citation type="journal article" date="2015" name="Nature">
        <title>Complex archaea that bridge the gap between prokaryotes and eukaryotes.</title>
        <authorList>
            <person name="Spang A."/>
            <person name="Saw J.H."/>
            <person name="Jorgensen S.L."/>
            <person name="Zaremba-Niedzwiedzka K."/>
            <person name="Martijn J."/>
            <person name="Lind A.E."/>
            <person name="van Eijk R."/>
            <person name="Schleper C."/>
            <person name="Guy L."/>
            <person name="Ettema T.J."/>
        </authorList>
    </citation>
    <scope>NUCLEOTIDE SEQUENCE</scope>
</reference>
<dbReference type="Pfam" id="PF17764">
    <property type="entry name" value="PriA_3primeBD"/>
    <property type="match status" value="1"/>
</dbReference>
<evidence type="ECO:0000313" key="5">
    <source>
        <dbReference type="EMBL" id="KKK51441.1"/>
    </source>
</evidence>
<protein>
    <recommendedName>
        <fullName evidence="4">Primosomal protein N' 3' DNA-binding domain-containing protein</fullName>
    </recommendedName>
</protein>
<dbReference type="AlphaFoldDB" id="A0A0F8YTY3"/>
<evidence type="ECO:0000256" key="3">
    <source>
        <dbReference type="ARBA" id="ARBA00023125"/>
    </source>
</evidence>
<dbReference type="GO" id="GO:0003677">
    <property type="term" value="F:DNA binding"/>
    <property type="evidence" value="ECO:0007669"/>
    <property type="project" value="UniProtKB-KW"/>
</dbReference>
<comment type="caution">
    <text evidence="5">The sequence shown here is derived from an EMBL/GenBank/DDBJ whole genome shotgun (WGS) entry which is preliminary data.</text>
</comment>
<gene>
    <name evidence="5" type="ORF">LCGC14_3114910</name>
</gene>
<dbReference type="GO" id="GO:0006310">
    <property type="term" value="P:DNA recombination"/>
    <property type="evidence" value="ECO:0007669"/>
    <property type="project" value="TreeGrafter"/>
</dbReference>
<keyword evidence="1" id="KW-0547">Nucleotide-binding</keyword>
<organism evidence="5">
    <name type="scientific">marine sediment metagenome</name>
    <dbReference type="NCBI Taxonomy" id="412755"/>
    <lineage>
        <taxon>unclassified sequences</taxon>
        <taxon>metagenomes</taxon>
        <taxon>ecological metagenomes</taxon>
    </lineage>
</organism>